<dbReference type="PANTHER" id="PTHR42929">
    <property type="entry name" value="INNER MEMBRANE ABC TRANSPORTER PERMEASE PROTEIN YDCU-RELATED-RELATED"/>
    <property type="match status" value="1"/>
</dbReference>
<reference evidence="10 11" key="1">
    <citation type="submission" date="2010-03" db="EMBL/GenBank/DDBJ databases">
        <title>The genome sequence of Eubacterium cylindroides T2-87.</title>
        <authorList>
            <consortium name="metaHIT consortium -- http://www.metahit.eu/"/>
            <person name="Pajon A."/>
            <person name="Turner K."/>
            <person name="Parkhill J."/>
            <person name="Duncan S."/>
            <person name="Flint H."/>
        </authorList>
    </citation>
    <scope>NUCLEOTIDE SEQUENCE [LARGE SCALE GENOMIC DNA]</scope>
    <source>
        <strain evidence="10 11">T2-87</strain>
    </source>
</reference>
<dbReference type="EMBL" id="FP929041">
    <property type="protein sequence ID" value="CBK88191.1"/>
    <property type="molecule type" value="Genomic_DNA"/>
</dbReference>
<sequence>MNKSLKGNKMYLIGLLPFFLIAFLFEILPLTNIVIESFSKTGGNGFTLEHFVKIFTTRLYQQSIFNSLWISIFSALAGIIIAFLGAKAANAASAKVRNIFTSVLNITSNFAGVPLAFAFMILLGNVGILTLIGKNYGISFLADFDLYTINGLLLTYIYFQIPLATLLMLPIFGGLKKEWREAVGLLGGNSFHYWFKVAIPSLLPSILGTFSVLFANSLAAYGTAYALLSNNIALLPIRISQQYVGEVVQNQEFGCALSLVMMALMVLSILITNKLQKRAGGGMA</sequence>
<evidence type="ECO:0000256" key="7">
    <source>
        <dbReference type="ARBA" id="ARBA00023136"/>
    </source>
</evidence>
<evidence type="ECO:0000256" key="2">
    <source>
        <dbReference type="ARBA" id="ARBA00007069"/>
    </source>
</evidence>
<feature type="transmembrane region" description="Helical" evidence="8">
    <location>
        <begin position="12"/>
        <end position="35"/>
    </location>
</feature>
<dbReference type="InterPro" id="IPR035906">
    <property type="entry name" value="MetI-like_sf"/>
</dbReference>
<dbReference type="PANTHER" id="PTHR42929:SF1">
    <property type="entry name" value="INNER MEMBRANE ABC TRANSPORTER PERMEASE PROTEIN YDCU-RELATED"/>
    <property type="match status" value="1"/>
</dbReference>
<feature type="domain" description="ABC transmembrane type-1" evidence="9">
    <location>
        <begin position="64"/>
        <end position="272"/>
    </location>
</feature>
<evidence type="ECO:0000313" key="10">
    <source>
        <dbReference type="EMBL" id="CBK88191.1"/>
    </source>
</evidence>
<dbReference type="STRING" id="717960.EC1_05410"/>
<feature type="transmembrane region" description="Helical" evidence="8">
    <location>
        <begin position="68"/>
        <end position="89"/>
    </location>
</feature>
<dbReference type="InterPro" id="IPR000515">
    <property type="entry name" value="MetI-like"/>
</dbReference>
<dbReference type="Proteomes" id="UP000008801">
    <property type="component" value="Chromosome"/>
</dbReference>
<dbReference type="PATRIC" id="fig|717960.3.peg.22"/>
<organism evidence="10 11">
    <name type="scientific">Faecalitalea cylindroides T2-87</name>
    <dbReference type="NCBI Taxonomy" id="717960"/>
    <lineage>
        <taxon>Bacteria</taxon>
        <taxon>Bacillati</taxon>
        <taxon>Bacillota</taxon>
        <taxon>Erysipelotrichia</taxon>
        <taxon>Erysipelotrichales</taxon>
        <taxon>Erysipelotrichaceae</taxon>
        <taxon>Faecalitalea</taxon>
    </lineage>
</organism>
<evidence type="ECO:0000256" key="6">
    <source>
        <dbReference type="ARBA" id="ARBA00022989"/>
    </source>
</evidence>
<accession>D4JDB9</accession>
<feature type="transmembrane region" description="Helical" evidence="8">
    <location>
        <begin position="253"/>
        <end position="271"/>
    </location>
</feature>
<evidence type="ECO:0000256" key="8">
    <source>
        <dbReference type="RuleBase" id="RU363032"/>
    </source>
</evidence>
<name>D4JDB9_9FIRM</name>
<feature type="transmembrane region" description="Helical" evidence="8">
    <location>
        <begin position="153"/>
        <end position="172"/>
    </location>
</feature>
<comment type="subcellular location">
    <subcellularLocation>
        <location evidence="1 8">Cell membrane</location>
        <topology evidence="1 8">Multi-pass membrane protein</topology>
    </subcellularLocation>
</comment>
<reference evidence="10 11" key="2">
    <citation type="submission" date="2010-03" db="EMBL/GenBank/DDBJ databases">
        <authorList>
            <person name="Pajon A."/>
        </authorList>
    </citation>
    <scope>NUCLEOTIDE SEQUENCE [LARGE SCALE GENOMIC DNA]</scope>
    <source>
        <strain evidence="10 11">T2-87</strain>
    </source>
</reference>
<evidence type="ECO:0000256" key="1">
    <source>
        <dbReference type="ARBA" id="ARBA00004651"/>
    </source>
</evidence>
<gene>
    <name evidence="10" type="ORF">EC1_05410</name>
</gene>
<dbReference type="AlphaFoldDB" id="D4JDB9"/>
<dbReference type="PROSITE" id="PS50928">
    <property type="entry name" value="ABC_TM1"/>
    <property type="match status" value="1"/>
</dbReference>
<dbReference type="CDD" id="cd06261">
    <property type="entry name" value="TM_PBP2"/>
    <property type="match status" value="1"/>
</dbReference>
<dbReference type="HOGENOM" id="CLU_016047_18_6_9"/>
<dbReference type="GO" id="GO:0055085">
    <property type="term" value="P:transmembrane transport"/>
    <property type="evidence" value="ECO:0007669"/>
    <property type="project" value="InterPro"/>
</dbReference>
<dbReference type="Pfam" id="PF00528">
    <property type="entry name" value="BPD_transp_1"/>
    <property type="match status" value="1"/>
</dbReference>
<protein>
    <submittedName>
        <fullName evidence="10">ABC-type uncharacterized transport system, permease component</fullName>
    </submittedName>
</protein>
<feature type="transmembrane region" description="Helical" evidence="8">
    <location>
        <begin position="193"/>
        <end position="215"/>
    </location>
</feature>
<evidence type="ECO:0000256" key="4">
    <source>
        <dbReference type="ARBA" id="ARBA00022475"/>
    </source>
</evidence>
<evidence type="ECO:0000313" key="11">
    <source>
        <dbReference type="Proteomes" id="UP000008801"/>
    </source>
</evidence>
<evidence type="ECO:0000256" key="5">
    <source>
        <dbReference type="ARBA" id="ARBA00022692"/>
    </source>
</evidence>
<comment type="similarity">
    <text evidence="2">Belongs to the binding-protein-dependent transport system permease family. CysTW subfamily.</text>
</comment>
<keyword evidence="6 8" id="KW-1133">Transmembrane helix</keyword>
<dbReference type="GO" id="GO:0005886">
    <property type="term" value="C:plasma membrane"/>
    <property type="evidence" value="ECO:0007669"/>
    <property type="project" value="UniProtKB-SubCell"/>
</dbReference>
<keyword evidence="3 8" id="KW-0813">Transport</keyword>
<dbReference type="Gene3D" id="1.10.3720.10">
    <property type="entry name" value="MetI-like"/>
    <property type="match status" value="1"/>
</dbReference>
<evidence type="ECO:0000259" key="9">
    <source>
        <dbReference type="PROSITE" id="PS50928"/>
    </source>
</evidence>
<proteinExistence type="inferred from homology"/>
<keyword evidence="4" id="KW-1003">Cell membrane</keyword>
<dbReference type="KEGG" id="euc:EC1_05410"/>
<dbReference type="SUPFAM" id="SSF161098">
    <property type="entry name" value="MetI-like"/>
    <property type="match status" value="1"/>
</dbReference>
<evidence type="ECO:0000256" key="3">
    <source>
        <dbReference type="ARBA" id="ARBA00022448"/>
    </source>
</evidence>
<keyword evidence="7 8" id="KW-0472">Membrane</keyword>
<keyword evidence="5 8" id="KW-0812">Transmembrane</keyword>
<feature type="transmembrane region" description="Helical" evidence="8">
    <location>
        <begin position="110"/>
        <end position="133"/>
    </location>
</feature>